<evidence type="ECO:0000313" key="4">
    <source>
        <dbReference type="Proteomes" id="UP001199106"/>
    </source>
</evidence>
<organism evidence="3 4">
    <name type="scientific">Alternaria panax</name>
    <dbReference type="NCBI Taxonomy" id="48097"/>
    <lineage>
        <taxon>Eukaryota</taxon>
        <taxon>Fungi</taxon>
        <taxon>Dikarya</taxon>
        <taxon>Ascomycota</taxon>
        <taxon>Pezizomycotina</taxon>
        <taxon>Dothideomycetes</taxon>
        <taxon>Pleosporomycetidae</taxon>
        <taxon>Pleosporales</taxon>
        <taxon>Pleosporineae</taxon>
        <taxon>Pleosporaceae</taxon>
        <taxon>Alternaria</taxon>
        <taxon>Alternaria sect. Panax</taxon>
    </lineage>
</organism>
<evidence type="ECO:0000256" key="1">
    <source>
        <dbReference type="SAM" id="MobiDB-lite"/>
    </source>
</evidence>
<feature type="compositionally biased region" description="Basic and acidic residues" evidence="1">
    <location>
        <begin position="128"/>
        <end position="137"/>
    </location>
</feature>
<dbReference type="Proteomes" id="UP001199106">
    <property type="component" value="Unassembled WGS sequence"/>
</dbReference>
<feature type="region of interest" description="Disordered" evidence="1">
    <location>
        <begin position="115"/>
        <end position="147"/>
    </location>
</feature>
<proteinExistence type="predicted"/>
<keyword evidence="4" id="KW-1185">Reference proteome</keyword>
<protein>
    <submittedName>
        <fullName evidence="3">Uncharacterized protein</fullName>
    </submittedName>
</protein>
<comment type="caution">
    <text evidence="3">The sequence shown here is derived from an EMBL/GenBank/DDBJ whole genome shotgun (WGS) entry which is preliminary data.</text>
</comment>
<feature type="compositionally biased region" description="Basic residues" evidence="1">
    <location>
        <begin position="115"/>
        <end position="127"/>
    </location>
</feature>
<gene>
    <name evidence="3" type="ORF">G6011_02545</name>
</gene>
<evidence type="ECO:0000313" key="3">
    <source>
        <dbReference type="EMBL" id="KAG9185989.1"/>
    </source>
</evidence>
<feature type="transmembrane region" description="Helical" evidence="2">
    <location>
        <begin position="70"/>
        <end position="89"/>
    </location>
</feature>
<evidence type="ECO:0000256" key="2">
    <source>
        <dbReference type="SAM" id="Phobius"/>
    </source>
</evidence>
<keyword evidence="2" id="KW-0472">Membrane</keyword>
<accession>A0AAD4FEC9</accession>
<dbReference type="AlphaFoldDB" id="A0AAD4FEC9"/>
<name>A0AAD4FEC9_9PLEO</name>
<sequence length="201" mass="22506">MPAVRDHRNAIANMAPRDSGFNARQPAFDMPAIVFDAPKTAPIAKRQNIIYTQQGIIPTYYNLSGPEPGTVVGIVLGSVAGFLLLCWLVQSLINTNNKTGTTTAMAGEEEIVVRRRRNSHGTRSSRRRSAEVREISRSPRRNSGRSQIIVEERRQAAPRARSIIVESRSRSRVPGDDVVEVIEEHEDYRERRGTRGGRGYR</sequence>
<keyword evidence="2" id="KW-1133">Transmembrane helix</keyword>
<dbReference type="EMBL" id="JAANER010000009">
    <property type="protein sequence ID" value="KAG9185989.1"/>
    <property type="molecule type" value="Genomic_DNA"/>
</dbReference>
<keyword evidence="2" id="KW-0812">Transmembrane</keyword>
<reference evidence="3" key="1">
    <citation type="submission" date="2021-07" db="EMBL/GenBank/DDBJ databases">
        <title>Genome Resource of American Ginseng Black Spot Pathogen Alternaria panax.</title>
        <authorList>
            <person name="Qiu C."/>
            <person name="Wang W."/>
            <person name="Liu Z."/>
        </authorList>
    </citation>
    <scope>NUCLEOTIDE SEQUENCE</scope>
    <source>
        <strain evidence="3">BNCC115425</strain>
    </source>
</reference>